<comment type="caution">
    <text evidence="4">The sequence shown here is derived from an EMBL/GenBank/DDBJ whole genome shotgun (WGS) entry which is preliminary data.</text>
</comment>
<organism evidence="4 5">
    <name type="scientific">Bifidobacterium primatium</name>
    <dbReference type="NCBI Taxonomy" id="2045438"/>
    <lineage>
        <taxon>Bacteria</taxon>
        <taxon>Bacillati</taxon>
        <taxon>Actinomycetota</taxon>
        <taxon>Actinomycetes</taxon>
        <taxon>Bifidobacteriales</taxon>
        <taxon>Bifidobacteriaceae</taxon>
        <taxon>Bifidobacterium</taxon>
    </lineage>
</organism>
<dbReference type="InterPro" id="IPR036938">
    <property type="entry name" value="PAP2/HPO_sf"/>
</dbReference>
<dbReference type="EMBL" id="PEBI01000005">
    <property type="protein sequence ID" value="PJM72388.1"/>
    <property type="molecule type" value="Genomic_DNA"/>
</dbReference>
<evidence type="ECO:0000259" key="3">
    <source>
        <dbReference type="SMART" id="SM00014"/>
    </source>
</evidence>
<feature type="transmembrane region" description="Helical" evidence="2">
    <location>
        <begin position="207"/>
        <end position="228"/>
    </location>
</feature>
<reference evidence="4 5" key="1">
    <citation type="submission" date="2017-10" db="EMBL/GenBank/DDBJ databases">
        <title>Draft genome sequences of strains TRE 1, TRE 9, TRE H and TRI 7, isolated from tamarins, belonging to four potential novel Bifidobacterium species.</title>
        <authorList>
            <person name="Mattarelli P."/>
            <person name="Modesto M."/>
            <person name="Puglisi E."/>
            <person name="Morelli L."/>
            <person name="Spezio C."/>
            <person name="Bonetti A."/>
            <person name="Sandri C."/>
        </authorList>
    </citation>
    <scope>NUCLEOTIDE SEQUENCE [LARGE SCALE GENOMIC DNA]</scope>
    <source>
        <strain evidence="5">TRE1</strain>
    </source>
</reference>
<dbReference type="OrthoDB" id="3240395at2"/>
<evidence type="ECO:0000256" key="1">
    <source>
        <dbReference type="SAM" id="MobiDB-lite"/>
    </source>
</evidence>
<evidence type="ECO:0000313" key="5">
    <source>
        <dbReference type="Proteomes" id="UP000229095"/>
    </source>
</evidence>
<dbReference type="Gene3D" id="1.20.144.10">
    <property type="entry name" value="Phosphatidic acid phosphatase type 2/haloperoxidase"/>
    <property type="match status" value="1"/>
</dbReference>
<feature type="compositionally biased region" description="Low complexity" evidence="1">
    <location>
        <begin position="26"/>
        <end position="49"/>
    </location>
</feature>
<dbReference type="SUPFAM" id="SSF48317">
    <property type="entry name" value="Acid phosphatase/Vanadium-dependent haloperoxidase"/>
    <property type="match status" value="1"/>
</dbReference>
<dbReference type="AlphaFoldDB" id="A0A2M9H6F0"/>
<feature type="transmembrane region" description="Helical" evidence="2">
    <location>
        <begin position="248"/>
        <end position="264"/>
    </location>
</feature>
<proteinExistence type="predicted"/>
<keyword evidence="2" id="KW-0472">Membrane</keyword>
<protein>
    <submittedName>
        <fullName evidence="4">Phosphoesterase</fullName>
    </submittedName>
</protein>
<keyword evidence="5" id="KW-1185">Reference proteome</keyword>
<feature type="region of interest" description="Disordered" evidence="1">
    <location>
        <begin position="1"/>
        <end position="53"/>
    </location>
</feature>
<feature type="transmembrane region" description="Helical" evidence="2">
    <location>
        <begin position="115"/>
        <end position="137"/>
    </location>
</feature>
<keyword evidence="2" id="KW-1133">Transmembrane helix</keyword>
<evidence type="ECO:0000313" key="4">
    <source>
        <dbReference type="EMBL" id="PJM72388.1"/>
    </source>
</evidence>
<evidence type="ECO:0000256" key="2">
    <source>
        <dbReference type="SAM" id="Phobius"/>
    </source>
</evidence>
<dbReference type="RefSeq" id="WP_133119561.1">
    <property type="nucleotide sequence ID" value="NZ_PEBI01000005.1"/>
</dbReference>
<feature type="transmembrane region" description="Helical" evidence="2">
    <location>
        <begin position="368"/>
        <end position="395"/>
    </location>
</feature>
<feature type="domain" description="Phosphatidic acid phosphatase type 2/haloperoxidase" evidence="3">
    <location>
        <begin position="206"/>
        <end position="313"/>
    </location>
</feature>
<dbReference type="SMART" id="SM00014">
    <property type="entry name" value="acidPPc"/>
    <property type="match status" value="1"/>
</dbReference>
<sequence>MSDKKRTKLYLEPLDGDAVPKQPTDAGSPVVPADAAPVGAPSSGAAMPPSFEPLRVPADGMRATDMHAPAGLDAVSDDADGAGDTDIADIADGKASASKTGSSVDPLLARPHTGSIMLCIVFGIVALAAAFIVWWVAVQSMGGQEYDNLAYDGFSGALPGWMAALAGILAKSFSLGGLSVSVAAVIDVVLGVVAVAVGTARKRWRALVQMAVFAVVAFALAELLKHMLPRPILNLSSLNDAGNTSPSGHAAMAAVAAIALLCVVPRALRALVAVLGALYTAFVGLSVIAGGWHRPTDIVVAMFLVGGLALLALAFTRTSGMDEPGTRVSSASVQIAGTVMIVGGLMAGAYGLYLVWQLAPGLQYSAKWASGAAHISGAVLVFAVVSLMFGLTLAMRHITAAPLSKAGLVGAPPAPPKRR</sequence>
<feature type="transmembrane region" description="Helical" evidence="2">
    <location>
        <begin position="335"/>
        <end position="356"/>
    </location>
</feature>
<dbReference type="CDD" id="cd01610">
    <property type="entry name" value="PAP2_like"/>
    <property type="match status" value="1"/>
</dbReference>
<dbReference type="InterPro" id="IPR000326">
    <property type="entry name" value="PAP2/HPO"/>
</dbReference>
<feature type="transmembrane region" description="Helical" evidence="2">
    <location>
        <begin position="176"/>
        <end position="200"/>
    </location>
</feature>
<feature type="transmembrane region" description="Helical" evidence="2">
    <location>
        <begin position="298"/>
        <end position="315"/>
    </location>
</feature>
<dbReference type="Proteomes" id="UP000229095">
    <property type="component" value="Unassembled WGS sequence"/>
</dbReference>
<dbReference type="Pfam" id="PF01569">
    <property type="entry name" value="PAP2"/>
    <property type="match status" value="1"/>
</dbReference>
<name>A0A2M9H6F0_9BIFI</name>
<keyword evidence="2" id="KW-0812">Transmembrane</keyword>
<gene>
    <name evidence="4" type="ORF">CS006_09615</name>
</gene>
<accession>A0A2M9H6F0</accession>
<feature type="transmembrane region" description="Helical" evidence="2">
    <location>
        <begin position="271"/>
        <end position="292"/>
    </location>
</feature>